<dbReference type="Pfam" id="PF18758">
    <property type="entry name" value="KDZ"/>
    <property type="match status" value="1"/>
</dbReference>
<dbReference type="PANTHER" id="PTHR33096">
    <property type="entry name" value="CXC2 DOMAIN-CONTAINING PROTEIN"/>
    <property type="match status" value="1"/>
</dbReference>
<evidence type="ECO:0000313" key="3">
    <source>
        <dbReference type="Proteomes" id="UP001498398"/>
    </source>
</evidence>
<accession>A0ABR1IUG7</accession>
<evidence type="ECO:0000313" key="2">
    <source>
        <dbReference type="EMBL" id="KAK7441222.1"/>
    </source>
</evidence>
<comment type="caution">
    <text evidence="2">The sequence shown here is derived from an EMBL/GenBank/DDBJ whole genome shotgun (WGS) entry which is preliminary data.</text>
</comment>
<protein>
    <submittedName>
        <fullName evidence="2">Uncharacterized protein</fullName>
    </submittedName>
</protein>
<feature type="compositionally biased region" description="Basic and acidic residues" evidence="1">
    <location>
        <begin position="181"/>
        <end position="190"/>
    </location>
</feature>
<dbReference type="EMBL" id="JBANRG010000064">
    <property type="protein sequence ID" value="KAK7441222.1"/>
    <property type="molecule type" value="Genomic_DNA"/>
</dbReference>
<sequence>MSTKIHNPQVLYEFHRNLASRVQGKDPLRRRFGNALCWFNSLQSATDMHVKSLLEHTRSEMRHPPQSISTPPKACSRSRQASVEDVEDEDTLRHGASNPVDIEFTDQDIAPSQNARKRCHSSEDSFEAEGVHAAFDRPSEYLRSRCPVCFGGDFNQATKRLSLSDVIVCLDANFTQRHQTSRRDPARQHPDSFFLSDQEVKDAEARVESARDRRPAKKTKPEADDHAEDDHMEPGMRVSKAVLDLCGGSFTAAHEYLAKVVSAGYDVTGLMALLCRHDRPLFVVNMTTPGEPSSRSDYYMI</sequence>
<feature type="region of interest" description="Disordered" evidence="1">
    <location>
        <begin position="177"/>
        <end position="234"/>
    </location>
</feature>
<evidence type="ECO:0000256" key="1">
    <source>
        <dbReference type="SAM" id="MobiDB-lite"/>
    </source>
</evidence>
<name>A0ABR1IUG7_9AGAR</name>
<dbReference type="InterPro" id="IPR040521">
    <property type="entry name" value="KDZ"/>
</dbReference>
<gene>
    <name evidence="2" type="ORF">VKT23_016703</name>
</gene>
<dbReference type="Proteomes" id="UP001498398">
    <property type="component" value="Unassembled WGS sequence"/>
</dbReference>
<dbReference type="PANTHER" id="PTHR33096:SF1">
    <property type="entry name" value="CXC1-LIKE CYSTEINE CLUSTER ASSOCIATED WITH KDZ TRANSPOSASES DOMAIN-CONTAINING PROTEIN"/>
    <property type="match status" value="1"/>
</dbReference>
<reference evidence="2 3" key="1">
    <citation type="submission" date="2024-01" db="EMBL/GenBank/DDBJ databases">
        <title>A draft genome for the cacao thread blight pathogen Marasmiellus scandens.</title>
        <authorList>
            <person name="Baruah I.K."/>
            <person name="Leung J."/>
            <person name="Bukari Y."/>
            <person name="Amoako-Attah I."/>
            <person name="Meinhardt L.W."/>
            <person name="Bailey B.A."/>
            <person name="Cohen S.P."/>
        </authorList>
    </citation>
    <scope>NUCLEOTIDE SEQUENCE [LARGE SCALE GENOMIC DNA]</scope>
    <source>
        <strain evidence="2 3">GH-19</strain>
    </source>
</reference>
<feature type="region of interest" description="Disordered" evidence="1">
    <location>
        <begin position="58"/>
        <end position="97"/>
    </location>
</feature>
<keyword evidence="3" id="KW-1185">Reference proteome</keyword>
<feature type="compositionally biased region" description="Basic and acidic residues" evidence="1">
    <location>
        <begin position="198"/>
        <end position="234"/>
    </location>
</feature>
<proteinExistence type="predicted"/>
<organism evidence="2 3">
    <name type="scientific">Marasmiellus scandens</name>
    <dbReference type="NCBI Taxonomy" id="2682957"/>
    <lineage>
        <taxon>Eukaryota</taxon>
        <taxon>Fungi</taxon>
        <taxon>Dikarya</taxon>
        <taxon>Basidiomycota</taxon>
        <taxon>Agaricomycotina</taxon>
        <taxon>Agaricomycetes</taxon>
        <taxon>Agaricomycetidae</taxon>
        <taxon>Agaricales</taxon>
        <taxon>Marasmiineae</taxon>
        <taxon>Omphalotaceae</taxon>
        <taxon>Marasmiellus</taxon>
    </lineage>
</organism>